<dbReference type="SUPFAM" id="SSF55729">
    <property type="entry name" value="Acyl-CoA N-acyltransferases (Nat)"/>
    <property type="match status" value="1"/>
</dbReference>
<evidence type="ECO:0000259" key="2">
    <source>
        <dbReference type="PROSITE" id="PS51186"/>
    </source>
</evidence>
<dbReference type="CDD" id="cd04301">
    <property type="entry name" value="NAT_SF"/>
    <property type="match status" value="1"/>
</dbReference>
<accession>A0ABT4L4M7</accession>
<dbReference type="Pfam" id="PF00583">
    <property type="entry name" value="Acetyltransf_1"/>
    <property type="match status" value="1"/>
</dbReference>
<organism evidence="3 4">
    <name type="scientific">Pedobacter punctiformis</name>
    <dbReference type="NCBI Taxonomy" id="3004097"/>
    <lineage>
        <taxon>Bacteria</taxon>
        <taxon>Pseudomonadati</taxon>
        <taxon>Bacteroidota</taxon>
        <taxon>Sphingobacteriia</taxon>
        <taxon>Sphingobacteriales</taxon>
        <taxon>Sphingobacteriaceae</taxon>
        <taxon>Pedobacter</taxon>
    </lineage>
</organism>
<dbReference type="InterPro" id="IPR000182">
    <property type="entry name" value="GNAT_dom"/>
</dbReference>
<reference evidence="3" key="1">
    <citation type="submission" date="2022-12" db="EMBL/GenBank/DDBJ databases">
        <title>Genome sequence of HCMS5-2.</title>
        <authorList>
            <person name="Woo H."/>
        </authorList>
    </citation>
    <scope>NUCLEOTIDE SEQUENCE</scope>
    <source>
        <strain evidence="3">HCMS5-2</strain>
    </source>
</reference>
<dbReference type="PANTHER" id="PTHR13947:SF37">
    <property type="entry name" value="LD18367P"/>
    <property type="match status" value="1"/>
</dbReference>
<dbReference type="Gene3D" id="3.40.630.30">
    <property type="match status" value="1"/>
</dbReference>
<sequence>MNLQIKEIKSYNHEIRNTVEHFLKSLQGCESSISEYQLKEIISSENSYLFFASSVHDVCIGMLTIGIYQSPTGKKAWIEDVAVDDLFRGQGIGENLITFAIQFAKQHNVDVLNLTSSPARVAANNLYKKTGFQPKETNVYRMALGTNSYA</sequence>
<dbReference type="InterPro" id="IPR050769">
    <property type="entry name" value="NAT_camello-type"/>
</dbReference>
<name>A0ABT4L4M7_9SPHI</name>
<dbReference type="RefSeq" id="WP_269425764.1">
    <property type="nucleotide sequence ID" value="NZ_JAPWGM010000001.1"/>
</dbReference>
<dbReference type="InterPro" id="IPR016181">
    <property type="entry name" value="Acyl_CoA_acyltransferase"/>
</dbReference>
<comment type="caution">
    <text evidence="3">The sequence shown here is derived from an EMBL/GenBank/DDBJ whole genome shotgun (WGS) entry which is preliminary data.</text>
</comment>
<dbReference type="PANTHER" id="PTHR13947">
    <property type="entry name" value="GNAT FAMILY N-ACETYLTRANSFERASE"/>
    <property type="match status" value="1"/>
</dbReference>
<protein>
    <submittedName>
        <fullName evidence="3">GNAT family N-acetyltransferase</fullName>
    </submittedName>
</protein>
<evidence type="ECO:0000313" key="4">
    <source>
        <dbReference type="Proteomes" id="UP001144347"/>
    </source>
</evidence>
<keyword evidence="4" id="KW-1185">Reference proteome</keyword>
<evidence type="ECO:0000256" key="1">
    <source>
        <dbReference type="ARBA" id="ARBA00022679"/>
    </source>
</evidence>
<dbReference type="PROSITE" id="PS51186">
    <property type="entry name" value="GNAT"/>
    <property type="match status" value="1"/>
</dbReference>
<proteinExistence type="predicted"/>
<feature type="domain" description="N-acetyltransferase" evidence="2">
    <location>
        <begin position="6"/>
        <end position="150"/>
    </location>
</feature>
<gene>
    <name evidence="3" type="ORF">O0955_01525</name>
</gene>
<dbReference type="Proteomes" id="UP001144347">
    <property type="component" value="Unassembled WGS sequence"/>
</dbReference>
<keyword evidence="1" id="KW-0808">Transferase</keyword>
<evidence type="ECO:0000313" key="3">
    <source>
        <dbReference type="EMBL" id="MCZ4242672.1"/>
    </source>
</evidence>
<dbReference type="EMBL" id="JAPWGM010000001">
    <property type="protein sequence ID" value="MCZ4242672.1"/>
    <property type="molecule type" value="Genomic_DNA"/>
</dbReference>